<evidence type="ECO:0000313" key="3">
    <source>
        <dbReference type="Proteomes" id="UP001595818"/>
    </source>
</evidence>
<reference evidence="3" key="1">
    <citation type="journal article" date="2019" name="Int. J. Syst. Evol. Microbiol.">
        <title>The Global Catalogue of Microorganisms (GCM) 10K type strain sequencing project: providing services to taxonomists for standard genome sequencing and annotation.</title>
        <authorList>
            <consortium name="The Broad Institute Genomics Platform"/>
            <consortium name="The Broad Institute Genome Sequencing Center for Infectious Disease"/>
            <person name="Wu L."/>
            <person name="Ma J."/>
        </authorList>
    </citation>
    <scope>NUCLEOTIDE SEQUENCE [LARGE SCALE GENOMIC DNA]</scope>
    <source>
        <strain evidence="3">CGMCC 4.7466</strain>
    </source>
</reference>
<evidence type="ECO:0000313" key="2">
    <source>
        <dbReference type="EMBL" id="MFC4874984.1"/>
    </source>
</evidence>
<keyword evidence="3" id="KW-1185">Reference proteome</keyword>
<dbReference type="InterPro" id="IPR025164">
    <property type="entry name" value="Toastrack_DUF4097"/>
</dbReference>
<evidence type="ECO:0000259" key="1">
    <source>
        <dbReference type="Pfam" id="PF13349"/>
    </source>
</evidence>
<sequence>METISDIEMAFEGIEEIEVIGEALEISYRGGPEAKEVFLNGLLESNDASTEGISYHRSGNKLRVEAKTGGMGSFLWGKRTAGFINLTGPEDIYLQMKSSSGSMDVSHVRHQKILLKASSGRIYASDIHSDDLQIQISSGRAEAEDLEGTVHLQLSSGRAGLKKTVGDVQFKGSSGFVEIIDVAGLVSGTMSSGKATLGNIAELGEIRLSSGMLEANNCGLGSKTYLQASSGFLKVTTHSSLEDFNFDFSVGSGSLTIGDRHSSNDLLIDNGAVVTVKGSVRSGKMDISEY</sequence>
<organism evidence="2 3">
    <name type="scientific">Negadavirga shengliensis</name>
    <dbReference type="NCBI Taxonomy" id="1389218"/>
    <lineage>
        <taxon>Bacteria</taxon>
        <taxon>Pseudomonadati</taxon>
        <taxon>Bacteroidota</taxon>
        <taxon>Cytophagia</taxon>
        <taxon>Cytophagales</taxon>
        <taxon>Cyclobacteriaceae</taxon>
        <taxon>Negadavirga</taxon>
    </lineage>
</organism>
<dbReference type="Gene3D" id="2.160.20.120">
    <property type="match status" value="1"/>
</dbReference>
<gene>
    <name evidence="2" type="ORF">ACFPFU_24995</name>
</gene>
<comment type="caution">
    <text evidence="2">The sequence shown here is derived from an EMBL/GenBank/DDBJ whole genome shotgun (WGS) entry which is preliminary data.</text>
</comment>
<accession>A0ABV9T8P4</accession>
<dbReference type="EMBL" id="JBHSJJ010000026">
    <property type="protein sequence ID" value="MFC4874984.1"/>
    <property type="molecule type" value="Genomic_DNA"/>
</dbReference>
<dbReference type="Pfam" id="PF13349">
    <property type="entry name" value="DUF4097"/>
    <property type="match status" value="1"/>
</dbReference>
<feature type="domain" description="DUF4097" evidence="1">
    <location>
        <begin position="57"/>
        <end position="264"/>
    </location>
</feature>
<name>A0ABV9T8P4_9BACT</name>
<dbReference type="Proteomes" id="UP001595818">
    <property type="component" value="Unassembled WGS sequence"/>
</dbReference>
<dbReference type="RefSeq" id="WP_377069367.1">
    <property type="nucleotide sequence ID" value="NZ_JBHSJJ010000026.1"/>
</dbReference>
<proteinExistence type="predicted"/>
<protein>
    <submittedName>
        <fullName evidence="2">DUF4097 family beta strand repeat-containing protein</fullName>
    </submittedName>
</protein>